<dbReference type="SMART" id="SM00554">
    <property type="entry name" value="FAS1"/>
    <property type="match status" value="1"/>
</dbReference>
<protein>
    <submittedName>
        <fullName evidence="3">Immunogenic protein MPT70</fullName>
    </submittedName>
</protein>
<dbReference type="InterPro" id="IPR050904">
    <property type="entry name" value="Adhesion/Biosynth-related"/>
</dbReference>
<gene>
    <name evidence="3" type="ORF">KS4_00510</name>
</gene>
<dbReference type="Pfam" id="PF02469">
    <property type="entry name" value="Fasciclin"/>
    <property type="match status" value="1"/>
</dbReference>
<dbReference type="PROSITE" id="PS50213">
    <property type="entry name" value="FAS1"/>
    <property type="match status" value="1"/>
</dbReference>
<organism evidence="3 4">
    <name type="scientific">Poriferisphaera corsica</name>
    <dbReference type="NCBI Taxonomy" id="2528020"/>
    <lineage>
        <taxon>Bacteria</taxon>
        <taxon>Pseudomonadati</taxon>
        <taxon>Planctomycetota</taxon>
        <taxon>Phycisphaerae</taxon>
        <taxon>Phycisphaerales</taxon>
        <taxon>Phycisphaeraceae</taxon>
        <taxon>Poriferisphaera</taxon>
    </lineage>
</organism>
<dbReference type="RefSeq" id="WP_145072901.1">
    <property type="nucleotide sequence ID" value="NZ_CP036425.1"/>
</dbReference>
<dbReference type="OrthoDB" id="9800666at2"/>
<dbReference type="InterPro" id="IPR000782">
    <property type="entry name" value="FAS1_domain"/>
</dbReference>
<sequence>MANGLRKKYNAMIDARYFWFVVLMMLCMFLGFGVVLFISERAFGESVFEEDGPFLLRERSNVYEVVEEHDRFSVFETLVKHAKLVDELEGEGPMTLFAPTDDAFEDMEKGMLNALFMEKNRGLLVKVIVYHLSPRIFLAADVVNEEELPTIEGEKLVVEIRGDDVYLNGKELVGTDVVTGNGVVHAIDGVLIPRTVLEKLNENDDREKDES</sequence>
<dbReference type="EMBL" id="CP036425">
    <property type="protein sequence ID" value="QDU32023.1"/>
    <property type="molecule type" value="Genomic_DNA"/>
</dbReference>
<feature type="domain" description="FAS1" evidence="2">
    <location>
        <begin position="59"/>
        <end position="191"/>
    </location>
</feature>
<evidence type="ECO:0000259" key="2">
    <source>
        <dbReference type="PROSITE" id="PS50213"/>
    </source>
</evidence>
<feature type="transmembrane region" description="Helical" evidence="1">
    <location>
        <begin position="17"/>
        <end position="38"/>
    </location>
</feature>
<dbReference type="AlphaFoldDB" id="A0A517YP78"/>
<evidence type="ECO:0000313" key="4">
    <source>
        <dbReference type="Proteomes" id="UP000317369"/>
    </source>
</evidence>
<reference evidence="3 4" key="1">
    <citation type="submission" date="2019-02" db="EMBL/GenBank/DDBJ databases">
        <title>Deep-cultivation of Planctomycetes and their phenomic and genomic characterization uncovers novel biology.</title>
        <authorList>
            <person name="Wiegand S."/>
            <person name="Jogler M."/>
            <person name="Boedeker C."/>
            <person name="Pinto D."/>
            <person name="Vollmers J."/>
            <person name="Rivas-Marin E."/>
            <person name="Kohn T."/>
            <person name="Peeters S.H."/>
            <person name="Heuer A."/>
            <person name="Rast P."/>
            <person name="Oberbeckmann S."/>
            <person name="Bunk B."/>
            <person name="Jeske O."/>
            <person name="Meyerdierks A."/>
            <person name="Storesund J.E."/>
            <person name="Kallscheuer N."/>
            <person name="Luecker S."/>
            <person name="Lage O.M."/>
            <person name="Pohl T."/>
            <person name="Merkel B.J."/>
            <person name="Hornburger P."/>
            <person name="Mueller R.-W."/>
            <person name="Bruemmer F."/>
            <person name="Labrenz M."/>
            <person name="Spormann A.M."/>
            <person name="Op den Camp H."/>
            <person name="Overmann J."/>
            <person name="Amann R."/>
            <person name="Jetten M.S.M."/>
            <person name="Mascher T."/>
            <person name="Medema M.H."/>
            <person name="Devos D.P."/>
            <person name="Kaster A.-K."/>
            <person name="Ovreas L."/>
            <person name="Rohde M."/>
            <person name="Galperin M.Y."/>
            <person name="Jogler C."/>
        </authorList>
    </citation>
    <scope>NUCLEOTIDE SEQUENCE [LARGE SCALE GENOMIC DNA]</scope>
    <source>
        <strain evidence="3 4">KS4</strain>
    </source>
</reference>
<keyword evidence="1" id="KW-1133">Transmembrane helix</keyword>
<keyword evidence="4" id="KW-1185">Reference proteome</keyword>
<keyword evidence="1" id="KW-0472">Membrane</keyword>
<proteinExistence type="predicted"/>
<dbReference type="Gene3D" id="2.30.180.10">
    <property type="entry name" value="FAS1 domain"/>
    <property type="match status" value="1"/>
</dbReference>
<dbReference type="KEGG" id="pcor:KS4_00510"/>
<accession>A0A517YP78</accession>
<dbReference type="SUPFAM" id="SSF82153">
    <property type="entry name" value="FAS1 domain"/>
    <property type="match status" value="1"/>
</dbReference>
<dbReference type="PANTHER" id="PTHR10900:SF77">
    <property type="entry name" value="FI19380P1"/>
    <property type="match status" value="1"/>
</dbReference>
<evidence type="ECO:0000256" key="1">
    <source>
        <dbReference type="SAM" id="Phobius"/>
    </source>
</evidence>
<dbReference type="InterPro" id="IPR036378">
    <property type="entry name" value="FAS1_dom_sf"/>
</dbReference>
<name>A0A517YP78_9BACT</name>
<evidence type="ECO:0000313" key="3">
    <source>
        <dbReference type="EMBL" id="QDU32023.1"/>
    </source>
</evidence>
<dbReference type="FunFam" id="2.30.180.10:FF:000014">
    <property type="entry name" value="Stabilin 1"/>
    <property type="match status" value="1"/>
</dbReference>
<dbReference type="PANTHER" id="PTHR10900">
    <property type="entry name" value="PERIOSTIN-RELATED"/>
    <property type="match status" value="1"/>
</dbReference>
<dbReference type="Proteomes" id="UP000317369">
    <property type="component" value="Chromosome"/>
</dbReference>
<keyword evidence="1" id="KW-0812">Transmembrane</keyword>